<keyword evidence="9" id="KW-0418">Kinase</keyword>
<dbReference type="InterPro" id="IPR036097">
    <property type="entry name" value="HisK_dim/P_sf"/>
</dbReference>
<dbReference type="SMART" id="SM00387">
    <property type="entry name" value="HATPase_c"/>
    <property type="match status" value="1"/>
</dbReference>
<protein>
    <recommendedName>
        <fullName evidence="14">Sensor-like histidine kinase SenX3</fullName>
        <ecNumber evidence="3">2.7.13.3</ecNumber>
    </recommendedName>
</protein>
<evidence type="ECO:0000256" key="5">
    <source>
        <dbReference type="ARBA" id="ARBA00022553"/>
    </source>
</evidence>
<feature type="transmembrane region" description="Helical" evidence="15">
    <location>
        <begin position="74"/>
        <end position="93"/>
    </location>
</feature>
<evidence type="ECO:0000313" key="18">
    <source>
        <dbReference type="Proteomes" id="UP000756387"/>
    </source>
</evidence>
<feature type="transmembrane region" description="Helical" evidence="15">
    <location>
        <begin position="224"/>
        <end position="243"/>
    </location>
</feature>
<reference evidence="17 18" key="1">
    <citation type="submission" date="2020-10" db="EMBL/GenBank/DDBJ databases">
        <title>Nocardioides sp. isolated from sludge.</title>
        <authorList>
            <person name="Zhang X."/>
        </authorList>
    </citation>
    <scope>NUCLEOTIDE SEQUENCE [LARGE SCALE GENOMIC DNA]</scope>
    <source>
        <strain evidence="17 18">Y6</strain>
    </source>
</reference>
<dbReference type="EMBL" id="JADCSA010000002">
    <property type="protein sequence ID" value="MBE7323653.1"/>
    <property type="molecule type" value="Genomic_DNA"/>
</dbReference>
<evidence type="ECO:0000256" key="4">
    <source>
        <dbReference type="ARBA" id="ARBA00022475"/>
    </source>
</evidence>
<dbReference type="InterPro" id="IPR035965">
    <property type="entry name" value="PAS-like_dom_sf"/>
</dbReference>
<dbReference type="Gene3D" id="3.30.565.10">
    <property type="entry name" value="Histidine kinase-like ATPase, C-terminal domain"/>
    <property type="match status" value="1"/>
</dbReference>
<feature type="transmembrane region" description="Helical" evidence="15">
    <location>
        <begin position="24"/>
        <end position="43"/>
    </location>
</feature>
<dbReference type="InterPro" id="IPR003594">
    <property type="entry name" value="HATPase_dom"/>
</dbReference>
<evidence type="ECO:0000256" key="8">
    <source>
        <dbReference type="ARBA" id="ARBA00022741"/>
    </source>
</evidence>
<dbReference type="PANTHER" id="PTHR42878:SF7">
    <property type="entry name" value="SENSOR HISTIDINE KINASE GLRK"/>
    <property type="match status" value="1"/>
</dbReference>
<proteinExistence type="predicted"/>
<dbReference type="InterPro" id="IPR007895">
    <property type="entry name" value="MASE1"/>
</dbReference>
<dbReference type="RefSeq" id="WP_193636962.1">
    <property type="nucleotide sequence ID" value="NZ_JADCSA010000002.1"/>
</dbReference>
<keyword evidence="8" id="KW-0547">Nucleotide-binding</keyword>
<keyword evidence="10" id="KW-0067">ATP-binding</keyword>
<keyword evidence="4" id="KW-1003">Cell membrane</keyword>
<feature type="transmembrane region" description="Helical" evidence="15">
    <location>
        <begin position="297"/>
        <end position="320"/>
    </location>
</feature>
<dbReference type="EC" id="2.7.13.3" evidence="3"/>
<feature type="transmembrane region" description="Helical" evidence="15">
    <location>
        <begin position="49"/>
        <end position="67"/>
    </location>
</feature>
<evidence type="ECO:0000256" key="2">
    <source>
        <dbReference type="ARBA" id="ARBA00004651"/>
    </source>
</evidence>
<dbReference type="Gene3D" id="1.10.287.130">
    <property type="match status" value="1"/>
</dbReference>
<organism evidence="17 18">
    <name type="scientific">Nocardioides malaquae</name>
    <dbReference type="NCBI Taxonomy" id="2773426"/>
    <lineage>
        <taxon>Bacteria</taxon>
        <taxon>Bacillati</taxon>
        <taxon>Actinomycetota</taxon>
        <taxon>Actinomycetes</taxon>
        <taxon>Propionibacteriales</taxon>
        <taxon>Nocardioidaceae</taxon>
        <taxon>Nocardioides</taxon>
    </lineage>
</organism>
<keyword evidence="12" id="KW-0902">Two-component regulatory system</keyword>
<feature type="transmembrane region" description="Helical" evidence="15">
    <location>
        <begin position="263"/>
        <end position="285"/>
    </location>
</feature>
<dbReference type="InterPro" id="IPR050351">
    <property type="entry name" value="BphY/WalK/GraS-like"/>
</dbReference>
<dbReference type="Gene3D" id="3.30.450.20">
    <property type="entry name" value="PAS domain"/>
    <property type="match status" value="1"/>
</dbReference>
<keyword evidence="11 15" id="KW-1133">Transmembrane helix</keyword>
<evidence type="ECO:0000256" key="1">
    <source>
        <dbReference type="ARBA" id="ARBA00000085"/>
    </source>
</evidence>
<name>A0ABR9RQ12_9ACTN</name>
<accession>A0ABR9RQ12</accession>
<dbReference type="CDD" id="cd00082">
    <property type="entry name" value="HisKA"/>
    <property type="match status" value="1"/>
</dbReference>
<evidence type="ECO:0000313" key="17">
    <source>
        <dbReference type="EMBL" id="MBE7323653.1"/>
    </source>
</evidence>
<keyword evidence="5" id="KW-0597">Phosphoprotein</keyword>
<feature type="transmembrane region" description="Helical" evidence="15">
    <location>
        <begin position="181"/>
        <end position="203"/>
    </location>
</feature>
<keyword evidence="18" id="KW-1185">Reference proteome</keyword>
<dbReference type="InterPro" id="IPR036890">
    <property type="entry name" value="HATPase_C_sf"/>
</dbReference>
<evidence type="ECO:0000256" key="14">
    <source>
        <dbReference type="ARBA" id="ARBA00039401"/>
    </source>
</evidence>
<keyword evidence="13 15" id="KW-0472">Membrane</keyword>
<comment type="caution">
    <text evidence="17">The sequence shown here is derived from an EMBL/GenBank/DDBJ whole genome shotgun (WGS) entry which is preliminary data.</text>
</comment>
<dbReference type="SMART" id="SM00388">
    <property type="entry name" value="HisKA"/>
    <property type="match status" value="1"/>
</dbReference>
<dbReference type="InterPro" id="IPR003661">
    <property type="entry name" value="HisK_dim/P_dom"/>
</dbReference>
<feature type="domain" description="Histidine kinase" evidence="16">
    <location>
        <begin position="475"/>
        <end position="696"/>
    </location>
</feature>
<feature type="transmembrane region" description="Helical" evidence="15">
    <location>
        <begin position="138"/>
        <end position="161"/>
    </location>
</feature>
<feature type="transmembrane region" description="Helical" evidence="15">
    <location>
        <begin position="99"/>
        <end position="117"/>
    </location>
</feature>
<evidence type="ECO:0000256" key="6">
    <source>
        <dbReference type="ARBA" id="ARBA00022679"/>
    </source>
</evidence>
<evidence type="ECO:0000256" key="10">
    <source>
        <dbReference type="ARBA" id="ARBA00022840"/>
    </source>
</evidence>
<comment type="catalytic activity">
    <reaction evidence="1">
        <text>ATP + protein L-histidine = ADP + protein N-phospho-L-histidine.</text>
        <dbReference type="EC" id="2.7.13.3"/>
    </reaction>
</comment>
<dbReference type="PROSITE" id="PS50109">
    <property type="entry name" value="HIS_KIN"/>
    <property type="match status" value="1"/>
</dbReference>
<evidence type="ECO:0000256" key="12">
    <source>
        <dbReference type="ARBA" id="ARBA00023012"/>
    </source>
</evidence>
<sequence length="697" mass="73991">MTLPARVLTHAASVLTTPTSPWHLAARALGFGSLYLLGVWLSLGSRLPGSAPSLVWPAAGVATIWLLSANRRSMPTDLIALAGVCVTTVIAAGGAWSHAIALACLTLAAAWLMRVLVHSAVPGVRTPLEGDAARSLATFVALAVGAAVAAMVEAVGSPVILTLLGDEPRWETAPLRWVRSWTAVFIVTSTWVLLLAALGRRVGNDEDRRRRSYGLPRQARRRPEAALVLGGTATLLVVSLVFFPSVPITFAVFAPAAWMAVRFSPLTASSYAIAVGLVTTSATLTGRGIYASVDSRLLAALLAQGYFAVLYVTVITLALISTRLRATEQEAQARADLLDGVLAAASDGIVLVDDAGHVVLANRTASRLLTGSASVNGDDARFAVVADLGLDRLRLPDRADSRPHSLPHETAWRGRTVWHEDLLLPGDSTHGDRVLRFSAHRVSGLGRPGTQVLLTFSDVTTEHEQTSALQAFAGELAHDLKNPLAVVEGWSEMLEGEMLAAEALPSAEGLPMVRKVQRAAASMRGLIEDLLHYAVARGHVLNLDVVDLARETDQVVAAHSGRSAPDAPAPVVEVQAPHLVRADRVLVRQLLDNLLGNAFKYVAPGTVPHVRVTTRLASSGEWVRVNVVDNGLGVPEEHRRHIFESLYRIDRPGYDGTGLGLSICGRIVDRHGGSLRVGDGPDGVGSDFSFTLPAARG</sequence>
<keyword evidence="6" id="KW-0808">Transferase</keyword>
<evidence type="ECO:0000256" key="3">
    <source>
        <dbReference type="ARBA" id="ARBA00012438"/>
    </source>
</evidence>
<keyword evidence="7 15" id="KW-0812">Transmembrane</keyword>
<evidence type="ECO:0000256" key="15">
    <source>
        <dbReference type="SAM" id="Phobius"/>
    </source>
</evidence>
<evidence type="ECO:0000256" key="7">
    <source>
        <dbReference type="ARBA" id="ARBA00022692"/>
    </source>
</evidence>
<gene>
    <name evidence="17" type="ORF">IEQ44_03175</name>
</gene>
<dbReference type="SUPFAM" id="SSF55785">
    <property type="entry name" value="PYP-like sensor domain (PAS domain)"/>
    <property type="match status" value="1"/>
</dbReference>
<evidence type="ECO:0000256" key="11">
    <source>
        <dbReference type="ARBA" id="ARBA00022989"/>
    </source>
</evidence>
<dbReference type="Pfam" id="PF02518">
    <property type="entry name" value="HATPase_c"/>
    <property type="match status" value="1"/>
</dbReference>
<dbReference type="InterPro" id="IPR004358">
    <property type="entry name" value="Sig_transdc_His_kin-like_C"/>
</dbReference>
<dbReference type="SUPFAM" id="SSF55874">
    <property type="entry name" value="ATPase domain of HSP90 chaperone/DNA topoisomerase II/histidine kinase"/>
    <property type="match status" value="1"/>
</dbReference>
<dbReference type="Pfam" id="PF05231">
    <property type="entry name" value="MASE1"/>
    <property type="match status" value="1"/>
</dbReference>
<evidence type="ECO:0000256" key="9">
    <source>
        <dbReference type="ARBA" id="ARBA00022777"/>
    </source>
</evidence>
<evidence type="ECO:0000259" key="16">
    <source>
        <dbReference type="PROSITE" id="PS50109"/>
    </source>
</evidence>
<dbReference type="PANTHER" id="PTHR42878">
    <property type="entry name" value="TWO-COMPONENT HISTIDINE KINASE"/>
    <property type="match status" value="1"/>
</dbReference>
<dbReference type="SUPFAM" id="SSF47384">
    <property type="entry name" value="Homodimeric domain of signal transducing histidine kinase"/>
    <property type="match status" value="1"/>
</dbReference>
<comment type="subcellular location">
    <subcellularLocation>
        <location evidence="2">Cell membrane</location>
        <topology evidence="2">Multi-pass membrane protein</topology>
    </subcellularLocation>
</comment>
<dbReference type="Proteomes" id="UP000756387">
    <property type="component" value="Unassembled WGS sequence"/>
</dbReference>
<dbReference type="CDD" id="cd00075">
    <property type="entry name" value="HATPase"/>
    <property type="match status" value="1"/>
</dbReference>
<evidence type="ECO:0000256" key="13">
    <source>
        <dbReference type="ARBA" id="ARBA00023136"/>
    </source>
</evidence>
<dbReference type="Pfam" id="PF00512">
    <property type="entry name" value="HisKA"/>
    <property type="match status" value="1"/>
</dbReference>
<dbReference type="PRINTS" id="PR00344">
    <property type="entry name" value="BCTRLSENSOR"/>
</dbReference>
<dbReference type="InterPro" id="IPR005467">
    <property type="entry name" value="His_kinase_dom"/>
</dbReference>